<gene>
    <name evidence="2" type="ORF">ABXL37_09985</name>
</gene>
<sequence length="182" mass="19017">MDTIIAGRFSRLEQAERCAEQLRGHAIHRDDVKVFFLNPPGQHALFWLGGDVYADSAARPGGLGALEGVAVGAVVGLAGAALLYLGGLHSPLAWIGVPLVGGYVGALCGALGKMRGDAPEGHGALKQCENGVVLAAHVTRRTITFAERTMLAAGALSVERTEGAWHHGAWTDFFTSSAHRPA</sequence>
<accession>A0ABV2C645</accession>
<evidence type="ECO:0000313" key="3">
    <source>
        <dbReference type="Proteomes" id="UP001548587"/>
    </source>
</evidence>
<dbReference type="EMBL" id="JBEWCH010000005">
    <property type="protein sequence ID" value="MET1474581.1"/>
    <property type="molecule type" value="Genomic_DNA"/>
</dbReference>
<keyword evidence="1" id="KW-0472">Membrane</keyword>
<proteinExistence type="predicted"/>
<evidence type="ECO:0000313" key="2">
    <source>
        <dbReference type="EMBL" id="MET1474581.1"/>
    </source>
</evidence>
<dbReference type="Proteomes" id="UP001548587">
    <property type="component" value="Unassembled WGS sequence"/>
</dbReference>
<name>A0ABV2C645_9BURK</name>
<comment type="caution">
    <text evidence="2">The sequence shown here is derived from an EMBL/GenBank/DDBJ whole genome shotgun (WGS) entry which is preliminary data.</text>
</comment>
<protein>
    <recommendedName>
        <fullName evidence="4">Glycine zipper family protein</fullName>
    </recommendedName>
</protein>
<evidence type="ECO:0008006" key="4">
    <source>
        <dbReference type="Google" id="ProtNLM"/>
    </source>
</evidence>
<organism evidence="2 3">
    <name type="scientific">Burkholderia sola</name>
    <dbReference type="NCBI Taxonomy" id="2843302"/>
    <lineage>
        <taxon>Bacteria</taxon>
        <taxon>Pseudomonadati</taxon>
        <taxon>Pseudomonadota</taxon>
        <taxon>Betaproteobacteria</taxon>
        <taxon>Burkholderiales</taxon>
        <taxon>Burkholderiaceae</taxon>
        <taxon>Burkholderia</taxon>
        <taxon>Burkholderia cepacia complex</taxon>
    </lineage>
</organism>
<keyword evidence="1" id="KW-0812">Transmembrane</keyword>
<reference evidence="2 3" key="1">
    <citation type="submission" date="2024-06" db="EMBL/GenBank/DDBJ databases">
        <title>Burkholderia sola in Mexico.</title>
        <authorList>
            <person name="Estrada P."/>
        </authorList>
    </citation>
    <scope>NUCLEOTIDE SEQUENCE [LARGE SCALE GENOMIC DNA]</scope>
    <source>
        <strain evidence="2 3">CpTa8-5</strain>
    </source>
</reference>
<feature type="transmembrane region" description="Helical" evidence="1">
    <location>
        <begin position="65"/>
        <end position="86"/>
    </location>
</feature>
<keyword evidence="1" id="KW-1133">Transmembrane helix</keyword>
<keyword evidence="3" id="KW-1185">Reference proteome</keyword>
<feature type="transmembrane region" description="Helical" evidence="1">
    <location>
        <begin position="92"/>
        <end position="112"/>
    </location>
</feature>
<evidence type="ECO:0000256" key="1">
    <source>
        <dbReference type="SAM" id="Phobius"/>
    </source>
</evidence>
<dbReference type="RefSeq" id="WP_209925183.1">
    <property type="nucleotide sequence ID" value="NZ_JBEWCH010000005.1"/>
</dbReference>